<feature type="compositionally biased region" description="Polar residues" evidence="1">
    <location>
        <begin position="119"/>
        <end position="130"/>
    </location>
</feature>
<gene>
    <name evidence="2" type="ORF">IFM89_012437</name>
</gene>
<dbReference type="AlphaFoldDB" id="A0A835IB30"/>
<comment type="caution">
    <text evidence="2">The sequence shown here is derived from an EMBL/GenBank/DDBJ whole genome shotgun (WGS) entry which is preliminary data.</text>
</comment>
<name>A0A835IB30_9MAGN</name>
<dbReference type="EMBL" id="JADFTS010000003">
    <property type="protein sequence ID" value="KAF9613889.1"/>
    <property type="molecule type" value="Genomic_DNA"/>
</dbReference>
<proteinExistence type="predicted"/>
<feature type="region of interest" description="Disordered" evidence="1">
    <location>
        <begin position="117"/>
        <end position="163"/>
    </location>
</feature>
<dbReference type="OrthoDB" id="752671at2759"/>
<evidence type="ECO:0000256" key="1">
    <source>
        <dbReference type="SAM" id="MobiDB-lite"/>
    </source>
</evidence>
<keyword evidence="3" id="KW-1185">Reference proteome</keyword>
<dbReference type="PANTHER" id="PTHR34130:SF5">
    <property type="entry name" value="OS08G0243800 PROTEIN"/>
    <property type="match status" value="1"/>
</dbReference>
<organism evidence="2 3">
    <name type="scientific">Coptis chinensis</name>
    <dbReference type="NCBI Taxonomy" id="261450"/>
    <lineage>
        <taxon>Eukaryota</taxon>
        <taxon>Viridiplantae</taxon>
        <taxon>Streptophyta</taxon>
        <taxon>Embryophyta</taxon>
        <taxon>Tracheophyta</taxon>
        <taxon>Spermatophyta</taxon>
        <taxon>Magnoliopsida</taxon>
        <taxon>Ranunculales</taxon>
        <taxon>Ranunculaceae</taxon>
        <taxon>Coptidoideae</taxon>
        <taxon>Coptis</taxon>
    </lineage>
</organism>
<evidence type="ECO:0000313" key="3">
    <source>
        <dbReference type="Proteomes" id="UP000631114"/>
    </source>
</evidence>
<protein>
    <submittedName>
        <fullName evidence="2">Uncharacterized protein</fullName>
    </submittedName>
</protein>
<feature type="compositionally biased region" description="Polar residues" evidence="1">
    <location>
        <begin position="150"/>
        <end position="163"/>
    </location>
</feature>
<evidence type="ECO:0000313" key="2">
    <source>
        <dbReference type="EMBL" id="KAF9613889.1"/>
    </source>
</evidence>
<dbReference type="Proteomes" id="UP000631114">
    <property type="component" value="Unassembled WGS sequence"/>
</dbReference>
<sequence length="269" mass="30217">MTAIEDITKQKGDHEFQEDSEADEALSFCDLPLSGEYCVDNSDSKQNHDLQTSRDQELFEFFNAVSTGTLSSAEDIVFCGKVFPYRSPPLSNITNKTTQCIEDQRLDIPRKSFLHRKSGSLNDVQRSQSSTKERLTRSTKSLDYGKLHRNSSSKLTRTDSLVQSDERISSGTCFGKCKFSEQRTPSARPRRRVLMFGLVKAPTEMELKDIRNRQSRRMPSPLFPAFDGEETVSVKRVGGKGTWRLLRVLSCKGEANGVITASLSCTPQV</sequence>
<accession>A0A835IB30</accession>
<dbReference type="PANTHER" id="PTHR34130">
    <property type="entry name" value="OS08G0243800 PROTEIN"/>
    <property type="match status" value="1"/>
</dbReference>
<reference evidence="2 3" key="1">
    <citation type="submission" date="2020-10" db="EMBL/GenBank/DDBJ databases">
        <title>The Coptis chinensis genome and diversification of protoberbering-type alkaloids.</title>
        <authorList>
            <person name="Wang B."/>
            <person name="Shu S."/>
            <person name="Song C."/>
            <person name="Liu Y."/>
        </authorList>
    </citation>
    <scope>NUCLEOTIDE SEQUENCE [LARGE SCALE GENOMIC DNA]</scope>
    <source>
        <strain evidence="2">HL-2020</strain>
        <tissue evidence="2">Leaf</tissue>
    </source>
</reference>